<dbReference type="InterPro" id="IPR051677">
    <property type="entry name" value="AfsR-DnrI-RedD_regulator"/>
</dbReference>
<dbReference type="InterPro" id="IPR019734">
    <property type="entry name" value="TPR_rpt"/>
</dbReference>
<evidence type="ECO:0000256" key="2">
    <source>
        <dbReference type="ARBA" id="ARBA00023163"/>
    </source>
</evidence>
<proteinExistence type="predicted"/>
<feature type="domain" description="Bacterial transcriptional activator" evidence="4">
    <location>
        <begin position="933"/>
        <end position="1075"/>
    </location>
</feature>
<keyword evidence="1" id="KW-0805">Transcription regulation</keyword>
<evidence type="ECO:0000313" key="6">
    <source>
        <dbReference type="Proteomes" id="UP000257143"/>
    </source>
</evidence>
<dbReference type="AlphaFoldDB" id="A0A3D8PVS6"/>
<dbReference type="PANTHER" id="PTHR35807">
    <property type="entry name" value="TRANSCRIPTIONAL REGULATOR REDD-RELATED"/>
    <property type="match status" value="1"/>
</dbReference>
<dbReference type="Gene3D" id="1.25.40.10">
    <property type="entry name" value="Tetratricopeptide repeat domain"/>
    <property type="match status" value="3"/>
</dbReference>
<dbReference type="Gene3D" id="3.40.50.300">
    <property type="entry name" value="P-loop containing nucleotide triphosphate hydrolases"/>
    <property type="match status" value="1"/>
</dbReference>
<dbReference type="SMART" id="SM00028">
    <property type="entry name" value="TPR"/>
    <property type="match status" value="7"/>
</dbReference>
<dbReference type="SUPFAM" id="SSF52540">
    <property type="entry name" value="P-loop containing nucleoside triphosphate hydrolases"/>
    <property type="match status" value="1"/>
</dbReference>
<dbReference type="OrthoDB" id="1137593at2"/>
<dbReference type="InterPro" id="IPR059106">
    <property type="entry name" value="WHD_MalT"/>
</dbReference>
<dbReference type="InterPro" id="IPR036388">
    <property type="entry name" value="WH-like_DNA-bd_sf"/>
</dbReference>
<dbReference type="RefSeq" id="WP_115772218.1">
    <property type="nucleotide sequence ID" value="NZ_PIOC01000010.1"/>
</dbReference>
<accession>A0A3D8PVS6</accession>
<protein>
    <submittedName>
        <fullName evidence="5">Transcriptional regulator</fullName>
    </submittedName>
</protein>
<name>A0A3D8PVS6_9BACI</name>
<comment type="caution">
    <text evidence="5">The sequence shown here is derived from an EMBL/GenBank/DDBJ whole genome shotgun (WGS) entry which is preliminary data.</text>
</comment>
<keyword evidence="3" id="KW-0802">TPR repeat</keyword>
<dbReference type="GO" id="GO:0006355">
    <property type="term" value="P:regulation of DNA-templated transcription"/>
    <property type="evidence" value="ECO:0007669"/>
    <property type="project" value="InterPro"/>
</dbReference>
<organism evidence="5 6">
    <name type="scientific">Oceanobacillus arenosus</name>
    <dbReference type="NCBI Taxonomy" id="1229153"/>
    <lineage>
        <taxon>Bacteria</taxon>
        <taxon>Bacillati</taxon>
        <taxon>Bacillota</taxon>
        <taxon>Bacilli</taxon>
        <taxon>Bacillales</taxon>
        <taxon>Bacillaceae</taxon>
        <taxon>Oceanobacillus</taxon>
    </lineage>
</organism>
<dbReference type="Proteomes" id="UP000257143">
    <property type="component" value="Unassembled WGS sequence"/>
</dbReference>
<sequence>MRNIPIIQSQLAPPPVRNRFIERSKLNKKLMNIANYPLTLLYAGAGYGKSTALALFFHDKNRRACWYSISQNDDDLIPFLTKLIHAGRQQHPEFGRILQNELESLDNYITIEEIYSLATTFVNEALACTDELTIVLDDFHHVLNCSEIEKWMLFLFEHIPANLHLVISSRKRPKWEVLPKLKGQSELLEITYLDLVLSPDEIAYILEVKYKVNVTKNEVSRIYQLTEGWAIAFNLLIQQINAGITLKEILQNQKLSLRDLFDYLAAEVLSKQPSNMQRFLMQSSVLDVLSPKICDFVLQIQGSGEILQGLVEQNLFIVEGNDHHFRYHALFKTFLENHLKRNFESGFTLLHTQAANYFEMQNEFEAALYHYEKASNYNRFAELLNKHGLTILQSGKLQTLYDLLLALPKENKQQYPILYFYQGEIERYRSLYEQAIANYETIINLHPRENQEADYLTSLALEGMARIYLDTIQPDKAERYVNQAIQLREKTATRKEEMAKLYVLMAENLLNAGQAKRAEAWYERAKKLNLSLEESNLQARIYLRTGRLAKAKEILVLSKRDAGRGIRRHLSQSHRETDIILSIIDAFMGNAEESKKFAENGIQLGLSIQSPFVEACGWMRLGHAVQLLDRYETKLAVQCYDTALAIMEKINVSRGKAEPYMGLSLLFGKNQGFNQAMKHANSGLIETEKVKDRWLSALIKLSIGITEIYQQHYDVAMDIMKQIESEMTICGDRYAIMVSNFWSAHISYEQGSVETFEQKMEMFLGIIQTEEYEFFLKKRTTFGPIDMQNMVPMLLKAKQLNIMPNYVSRLLHELGLDATMKNHPGYTMIIHTLGQFNVWIGTDQIEPQQWQREKAKELFELFLTNRNKLLAREEIFHSLWPEQDENAANKNFKVALNALYKAIEPQRKAREESFFILRKGGSYGLNPNAGFELDSMQFEELIANGSGEKDSQRAKELLEKGLKLYKGDYLADLRFVSWCTQERERLQLIFLRGAEKLAQVAVRLEDFNLSMHWCEQILSIDNTWEEAYRLIMYYYYQNNNRPQAIKWYAKCSDVLAEELGVEPMESTEEMYHLIMESEELDTYR</sequence>
<dbReference type="SUPFAM" id="SSF46894">
    <property type="entry name" value="C-terminal effector domain of the bipartite response regulators"/>
    <property type="match status" value="1"/>
</dbReference>
<evidence type="ECO:0000313" key="5">
    <source>
        <dbReference type="EMBL" id="RDW20193.1"/>
    </source>
</evidence>
<dbReference type="SMART" id="SM01043">
    <property type="entry name" value="BTAD"/>
    <property type="match status" value="1"/>
</dbReference>
<dbReference type="GO" id="GO:0003677">
    <property type="term" value="F:DNA binding"/>
    <property type="evidence" value="ECO:0007669"/>
    <property type="project" value="InterPro"/>
</dbReference>
<dbReference type="PROSITE" id="PS50005">
    <property type="entry name" value="TPR"/>
    <property type="match status" value="1"/>
</dbReference>
<keyword evidence="6" id="KW-1185">Reference proteome</keyword>
<evidence type="ECO:0000256" key="3">
    <source>
        <dbReference type="PROSITE-ProRule" id="PRU00339"/>
    </source>
</evidence>
<evidence type="ECO:0000256" key="1">
    <source>
        <dbReference type="ARBA" id="ARBA00023015"/>
    </source>
</evidence>
<dbReference type="Pfam" id="PF03704">
    <property type="entry name" value="BTAD"/>
    <property type="match status" value="1"/>
</dbReference>
<feature type="repeat" description="TPR" evidence="3">
    <location>
        <begin position="416"/>
        <end position="449"/>
    </location>
</feature>
<dbReference type="InterPro" id="IPR016032">
    <property type="entry name" value="Sig_transdc_resp-reg_C-effctor"/>
</dbReference>
<evidence type="ECO:0000259" key="4">
    <source>
        <dbReference type="SMART" id="SM01043"/>
    </source>
</evidence>
<dbReference type="Pfam" id="PF25873">
    <property type="entry name" value="WHD_MalT"/>
    <property type="match status" value="1"/>
</dbReference>
<dbReference type="InterPro" id="IPR027417">
    <property type="entry name" value="P-loop_NTPase"/>
</dbReference>
<dbReference type="Gene3D" id="1.10.10.10">
    <property type="entry name" value="Winged helix-like DNA-binding domain superfamily/Winged helix DNA-binding domain"/>
    <property type="match status" value="1"/>
</dbReference>
<keyword evidence="2" id="KW-0804">Transcription</keyword>
<dbReference type="InterPro" id="IPR011990">
    <property type="entry name" value="TPR-like_helical_dom_sf"/>
</dbReference>
<dbReference type="SUPFAM" id="SSF48452">
    <property type="entry name" value="TPR-like"/>
    <property type="match status" value="3"/>
</dbReference>
<reference evidence="6" key="1">
    <citation type="submission" date="2017-11" db="EMBL/GenBank/DDBJ databases">
        <authorList>
            <person name="Zhu W."/>
        </authorList>
    </citation>
    <scope>NUCLEOTIDE SEQUENCE [LARGE SCALE GENOMIC DNA]</scope>
    <source>
        <strain evidence="6">CAU 1183</strain>
    </source>
</reference>
<dbReference type="PANTHER" id="PTHR35807:SF2">
    <property type="entry name" value="TRANSCRIPTIONAL ACTIVATOR DOMAIN"/>
    <property type="match status" value="1"/>
</dbReference>
<gene>
    <name evidence="5" type="ORF">CWR48_05665</name>
</gene>
<dbReference type="EMBL" id="PIOC01000010">
    <property type="protein sequence ID" value="RDW20193.1"/>
    <property type="molecule type" value="Genomic_DNA"/>
</dbReference>
<dbReference type="InterPro" id="IPR005158">
    <property type="entry name" value="BTAD"/>
</dbReference>